<evidence type="ECO:0000313" key="2">
    <source>
        <dbReference type="Proteomes" id="UP001165079"/>
    </source>
</evidence>
<reference evidence="1" key="1">
    <citation type="submission" date="2023-03" db="EMBL/GenBank/DDBJ databases">
        <title>Actinorhabdospora filicis NBRC 111898.</title>
        <authorList>
            <person name="Ichikawa N."/>
            <person name="Sato H."/>
            <person name="Tonouchi N."/>
        </authorList>
    </citation>
    <scope>NUCLEOTIDE SEQUENCE</scope>
    <source>
        <strain evidence="1">NBRC 111898</strain>
    </source>
</reference>
<gene>
    <name evidence="1" type="ORF">Afil01_15160</name>
</gene>
<name>A0A9W6SGH1_9ACTN</name>
<dbReference type="AlphaFoldDB" id="A0A9W6SGH1"/>
<dbReference type="InterPro" id="IPR025855">
    <property type="entry name" value="Replic_Relax"/>
</dbReference>
<evidence type="ECO:0000313" key="1">
    <source>
        <dbReference type="EMBL" id="GLZ76709.1"/>
    </source>
</evidence>
<keyword evidence="2" id="KW-1185">Reference proteome</keyword>
<organism evidence="1 2">
    <name type="scientific">Actinorhabdospora filicis</name>
    <dbReference type="NCBI Taxonomy" id="1785913"/>
    <lineage>
        <taxon>Bacteria</taxon>
        <taxon>Bacillati</taxon>
        <taxon>Actinomycetota</taxon>
        <taxon>Actinomycetes</taxon>
        <taxon>Micromonosporales</taxon>
        <taxon>Micromonosporaceae</taxon>
        <taxon>Actinorhabdospora</taxon>
    </lineage>
</organism>
<comment type="caution">
    <text evidence="1">The sequence shown here is derived from an EMBL/GenBank/DDBJ whole genome shotgun (WGS) entry which is preliminary data.</text>
</comment>
<dbReference type="Pfam" id="PF13814">
    <property type="entry name" value="Replic_Relax"/>
    <property type="match status" value="1"/>
</dbReference>
<sequence length="278" mass="31527">MQVNHLEATLEEPRQKPITGEQIIAVHRHLTDRDLNLIDALGQHQVLLLPQITRMFFPSETRARTRLTVLRGLGVVTRFRRSVRPGSQAWRYTLGHVGATIYAHSRGEKPPRVPDTTARLGKLTARRDMEHLLGVNEVLSHLYEHARHTEGAELEECLGEPDSVALTYGFARPDASWVWREGGLSRRFFLEYNTGTESLVRVVRKLRLYDTPLDHEGVVVFVFPNATREANFRFMASDAEQGITVATTSQSFVPISAGRIWWPLAGNERSRLVDFGQP</sequence>
<dbReference type="RefSeq" id="WP_285662936.1">
    <property type="nucleotide sequence ID" value="NZ_BSTX01000001.1"/>
</dbReference>
<protein>
    <recommendedName>
        <fullName evidence="3">Protein involved in plasmid replication-relaxation</fullName>
    </recommendedName>
</protein>
<accession>A0A9W6SGH1</accession>
<evidence type="ECO:0008006" key="3">
    <source>
        <dbReference type="Google" id="ProtNLM"/>
    </source>
</evidence>
<proteinExistence type="predicted"/>
<dbReference type="EMBL" id="BSTX01000001">
    <property type="protein sequence ID" value="GLZ76709.1"/>
    <property type="molecule type" value="Genomic_DNA"/>
</dbReference>
<dbReference type="Proteomes" id="UP001165079">
    <property type="component" value="Unassembled WGS sequence"/>
</dbReference>